<gene>
    <name evidence="1" type="ORF">RDI58_018703</name>
</gene>
<sequence>MIHGQKLISNKSAKN</sequence>
<evidence type="ECO:0000313" key="2">
    <source>
        <dbReference type="Proteomes" id="UP001371456"/>
    </source>
</evidence>
<comment type="caution">
    <text evidence="1">The sequence shown here is derived from an EMBL/GenBank/DDBJ whole genome shotgun (WGS) entry which is preliminary data.</text>
</comment>
<protein>
    <submittedName>
        <fullName evidence="1">Uncharacterized protein</fullName>
    </submittedName>
</protein>
<proteinExistence type="predicted"/>
<name>A0AAN8YDA6_SOLBU</name>
<reference evidence="1 2" key="1">
    <citation type="submission" date="2024-02" db="EMBL/GenBank/DDBJ databases">
        <title>de novo genome assembly of Solanum bulbocastanum strain 11H21.</title>
        <authorList>
            <person name="Hosaka A.J."/>
        </authorList>
    </citation>
    <scope>NUCLEOTIDE SEQUENCE [LARGE SCALE GENOMIC DNA]</scope>
    <source>
        <tissue evidence="1">Young leaves</tissue>
    </source>
</reference>
<dbReference type="Proteomes" id="UP001371456">
    <property type="component" value="Unassembled WGS sequence"/>
</dbReference>
<dbReference type="EMBL" id="JBANQN010000007">
    <property type="protein sequence ID" value="KAK6785248.1"/>
    <property type="molecule type" value="Genomic_DNA"/>
</dbReference>
<evidence type="ECO:0000313" key="1">
    <source>
        <dbReference type="EMBL" id="KAK6785248.1"/>
    </source>
</evidence>
<keyword evidence="2" id="KW-1185">Reference proteome</keyword>
<organism evidence="1 2">
    <name type="scientific">Solanum bulbocastanum</name>
    <name type="common">Wild potato</name>
    <dbReference type="NCBI Taxonomy" id="147425"/>
    <lineage>
        <taxon>Eukaryota</taxon>
        <taxon>Viridiplantae</taxon>
        <taxon>Streptophyta</taxon>
        <taxon>Embryophyta</taxon>
        <taxon>Tracheophyta</taxon>
        <taxon>Spermatophyta</taxon>
        <taxon>Magnoliopsida</taxon>
        <taxon>eudicotyledons</taxon>
        <taxon>Gunneridae</taxon>
        <taxon>Pentapetalae</taxon>
        <taxon>asterids</taxon>
        <taxon>lamiids</taxon>
        <taxon>Solanales</taxon>
        <taxon>Solanaceae</taxon>
        <taxon>Solanoideae</taxon>
        <taxon>Solaneae</taxon>
        <taxon>Solanum</taxon>
    </lineage>
</organism>
<accession>A0AAN8YDA6</accession>